<reference evidence="1" key="1">
    <citation type="submission" date="2014-11" db="EMBL/GenBank/DDBJ databases">
        <authorList>
            <person name="Amaro Gonzalez C."/>
        </authorList>
    </citation>
    <scope>NUCLEOTIDE SEQUENCE</scope>
</reference>
<organism evidence="1">
    <name type="scientific">Anguilla anguilla</name>
    <name type="common">European freshwater eel</name>
    <name type="synonym">Muraena anguilla</name>
    <dbReference type="NCBI Taxonomy" id="7936"/>
    <lineage>
        <taxon>Eukaryota</taxon>
        <taxon>Metazoa</taxon>
        <taxon>Chordata</taxon>
        <taxon>Craniata</taxon>
        <taxon>Vertebrata</taxon>
        <taxon>Euteleostomi</taxon>
        <taxon>Actinopterygii</taxon>
        <taxon>Neopterygii</taxon>
        <taxon>Teleostei</taxon>
        <taxon>Anguilliformes</taxon>
        <taxon>Anguillidae</taxon>
        <taxon>Anguilla</taxon>
    </lineage>
</organism>
<name>A0A0E9ULY1_ANGAN</name>
<accession>A0A0E9ULY1</accession>
<proteinExistence type="predicted"/>
<sequence>MIATLLPSMYIICPCTCIHSGYGGCSVAVRELCSSLRGFRFKSLVGLCHSALHAAL</sequence>
<evidence type="ECO:0000313" key="1">
    <source>
        <dbReference type="EMBL" id="JAH66849.1"/>
    </source>
</evidence>
<dbReference type="AlphaFoldDB" id="A0A0E9ULY1"/>
<protein>
    <submittedName>
        <fullName evidence="1">Uncharacterized protein</fullName>
    </submittedName>
</protein>
<dbReference type="EMBL" id="GBXM01041728">
    <property type="protein sequence ID" value="JAH66849.1"/>
    <property type="molecule type" value="Transcribed_RNA"/>
</dbReference>
<reference evidence="1" key="2">
    <citation type="journal article" date="2015" name="Fish Shellfish Immunol.">
        <title>Early steps in the European eel (Anguilla anguilla)-Vibrio vulnificus interaction in the gills: Role of the RtxA13 toxin.</title>
        <authorList>
            <person name="Callol A."/>
            <person name="Pajuelo D."/>
            <person name="Ebbesson L."/>
            <person name="Teles M."/>
            <person name="MacKenzie S."/>
            <person name="Amaro C."/>
        </authorList>
    </citation>
    <scope>NUCLEOTIDE SEQUENCE</scope>
</reference>